<keyword evidence="2" id="KW-1185">Reference proteome</keyword>
<feature type="non-terminal residue" evidence="1">
    <location>
        <position position="216"/>
    </location>
</feature>
<organism evidence="1 2">
    <name type="scientific">Dibothriocephalus latus</name>
    <name type="common">Fish tapeworm</name>
    <name type="synonym">Diphyllobothrium latum</name>
    <dbReference type="NCBI Taxonomy" id="60516"/>
    <lineage>
        <taxon>Eukaryota</taxon>
        <taxon>Metazoa</taxon>
        <taxon>Spiralia</taxon>
        <taxon>Lophotrochozoa</taxon>
        <taxon>Platyhelminthes</taxon>
        <taxon>Cestoda</taxon>
        <taxon>Eucestoda</taxon>
        <taxon>Diphyllobothriidea</taxon>
        <taxon>Diphyllobothriidae</taxon>
        <taxon>Dibothriocephalus</taxon>
    </lineage>
</organism>
<reference evidence="1 2" key="1">
    <citation type="submission" date="2018-11" db="EMBL/GenBank/DDBJ databases">
        <authorList>
            <consortium name="Pathogen Informatics"/>
        </authorList>
    </citation>
    <scope>NUCLEOTIDE SEQUENCE [LARGE SCALE GENOMIC DNA]</scope>
</reference>
<sequence>MCHDVTLAIIGLLYEIADNCLIYLADCPAANHVDFGALTAQLGDSLKFKDNLASAQFFIFSTILCAQYASVNTHRASADSDDQQSIAELQLFVQLLNFFLSHEFELRLYRDPATEPSRNGTSVNPSPLGAVDVTIICLGYLLPLLKESILMEPDFCSKFYSLVSYALELRAEGLVHLSDSNIAYLGRLVRLGLFQNSTTVTAAPQASVSIGCLEVI</sequence>
<accession>A0A3P7LW83</accession>
<name>A0A3P7LW83_DIBLA</name>
<dbReference type="OrthoDB" id="5548448at2759"/>
<proteinExistence type="predicted"/>
<evidence type="ECO:0000313" key="2">
    <source>
        <dbReference type="Proteomes" id="UP000281553"/>
    </source>
</evidence>
<protein>
    <submittedName>
        <fullName evidence="1">Uncharacterized protein</fullName>
    </submittedName>
</protein>
<dbReference type="EMBL" id="UYRU01061972">
    <property type="protein sequence ID" value="VDN15283.1"/>
    <property type="molecule type" value="Genomic_DNA"/>
</dbReference>
<gene>
    <name evidence="1" type="ORF">DILT_LOCUS11114</name>
</gene>
<dbReference type="AlphaFoldDB" id="A0A3P7LW83"/>
<evidence type="ECO:0000313" key="1">
    <source>
        <dbReference type="EMBL" id="VDN15283.1"/>
    </source>
</evidence>
<dbReference type="Proteomes" id="UP000281553">
    <property type="component" value="Unassembled WGS sequence"/>
</dbReference>